<dbReference type="RefSeq" id="WP_268112434.1">
    <property type="nucleotide sequence ID" value="NZ_JAPPUX010000004.1"/>
</dbReference>
<keyword evidence="5 9" id="KW-1133">Transmembrane helix</keyword>
<evidence type="ECO:0000256" key="4">
    <source>
        <dbReference type="ARBA" id="ARBA00022692"/>
    </source>
</evidence>
<dbReference type="PANTHER" id="PTHR37820:SF1">
    <property type="entry name" value="CELL DIVISION PROTEIN FTSQ"/>
    <property type="match status" value="1"/>
</dbReference>
<evidence type="ECO:0000259" key="10">
    <source>
        <dbReference type="PROSITE" id="PS51779"/>
    </source>
</evidence>
<dbReference type="Gene3D" id="3.10.20.310">
    <property type="entry name" value="membrane protein fhac"/>
    <property type="match status" value="1"/>
</dbReference>
<evidence type="ECO:0000256" key="1">
    <source>
        <dbReference type="ARBA" id="ARBA00004370"/>
    </source>
</evidence>
<feature type="region of interest" description="Disordered" evidence="8">
    <location>
        <begin position="1"/>
        <end position="43"/>
    </location>
</feature>
<feature type="domain" description="POTRA" evidence="10">
    <location>
        <begin position="86"/>
        <end position="154"/>
    </location>
</feature>
<keyword evidence="12" id="KW-1185">Reference proteome</keyword>
<evidence type="ECO:0000256" key="9">
    <source>
        <dbReference type="SAM" id="Phobius"/>
    </source>
</evidence>
<organism evidence="11 12">
    <name type="scientific">Nocardioides pini</name>
    <dbReference type="NCBI Taxonomy" id="2975053"/>
    <lineage>
        <taxon>Bacteria</taxon>
        <taxon>Bacillati</taxon>
        <taxon>Actinomycetota</taxon>
        <taxon>Actinomycetes</taxon>
        <taxon>Propionibacteriales</taxon>
        <taxon>Nocardioidaceae</taxon>
        <taxon>Nocardioides</taxon>
    </lineage>
</organism>
<dbReference type="InterPro" id="IPR005548">
    <property type="entry name" value="Cell_div_FtsQ/DivIB_C"/>
</dbReference>
<gene>
    <name evidence="11" type="ORF">NYO98_14415</name>
</gene>
<comment type="subcellular location">
    <subcellularLocation>
        <location evidence="1">Membrane</location>
    </subcellularLocation>
</comment>
<sequence>MDREAPERGAAGGVTSTGVDRDAAPGTPGADDEPRREAAATRRTRRRFARRQWARRWLSLRYVLALLLVLALLGTSVYLVFFSATLQVKRVEVVGNSLLSDGRIREVADVPVGEQLALVDLDRADARVGSLAEVQSVDVTRTWPDAVRIAVVERTAVAVVELAGRLRGLDPDGVVFRDYKTVPKGMPRVRPGAGAGTDALREAATVVSALPDDLVTRVDHVEVATVDQITLVMRDQRQVLWGSAEESELKAQVVDKLLAAQKAPFYDVSVPGNPTYRTTP</sequence>
<proteinExistence type="predicted"/>
<dbReference type="EMBL" id="JAPPUX010000004">
    <property type="protein sequence ID" value="MCY4727478.1"/>
    <property type="molecule type" value="Genomic_DNA"/>
</dbReference>
<keyword evidence="4 9" id="KW-0812">Transmembrane</keyword>
<evidence type="ECO:0000313" key="12">
    <source>
        <dbReference type="Proteomes" id="UP001074726"/>
    </source>
</evidence>
<dbReference type="InterPro" id="IPR034746">
    <property type="entry name" value="POTRA"/>
</dbReference>
<name>A0ABT4CER9_9ACTN</name>
<keyword evidence="7" id="KW-0131">Cell cycle</keyword>
<keyword evidence="6 9" id="KW-0472">Membrane</keyword>
<dbReference type="Pfam" id="PF08478">
    <property type="entry name" value="POTRA_1"/>
    <property type="match status" value="1"/>
</dbReference>
<evidence type="ECO:0000256" key="8">
    <source>
        <dbReference type="SAM" id="MobiDB-lite"/>
    </source>
</evidence>
<dbReference type="InterPro" id="IPR050487">
    <property type="entry name" value="FtsQ_DivIB"/>
</dbReference>
<protein>
    <submittedName>
        <fullName evidence="11">FtsQ-type POTRA domain-containing protein</fullName>
    </submittedName>
</protein>
<evidence type="ECO:0000256" key="7">
    <source>
        <dbReference type="ARBA" id="ARBA00023306"/>
    </source>
</evidence>
<reference evidence="11" key="1">
    <citation type="submission" date="2022-08" db="EMBL/GenBank/DDBJ databases">
        <title>Genome sequencing of Nocardioides sp. STR2.</title>
        <authorList>
            <person name="So Y."/>
        </authorList>
    </citation>
    <scope>NUCLEOTIDE SEQUENCE</scope>
    <source>
        <strain evidence="11">STR2</strain>
    </source>
</reference>
<keyword evidence="2" id="KW-1003">Cell membrane</keyword>
<dbReference type="Pfam" id="PF03799">
    <property type="entry name" value="FtsQ_DivIB_C"/>
    <property type="match status" value="1"/>
</dbReference>
<dbReference type="Proteomes" id="UP001074726">
    <property type="component" value="Unassembled WGS sequence"/>
</dbReference>
<dbReference type="InterPro" id="IPR013685">
    <property type="entry name" value="POTRA_FtsQ_type"/>
</dbReference>
<dbReference type="PROSITE" id="PS51779">
    <property type="entry name" value="POTRA"/>
    <property type="match status" value="1"/>
</dbReference>
<evidence type="ECO:0000313" key="11">
    <source>
        <dbReference type="EMBL" id="MCY4727478.1"/>
    </source>
</evidence>
<evidence type="ECO:0000256" key="2">
    <source>
        <dbReference type="ARBA" id="ARBA00022475"/>
    </source>
</evidence>
<dbReference type="PANTHER" id="PTHR37820">
    <property type="entry name" value="CELL DIVISION PROTEIN DIVIB"/>
    <property type="match status" value="1"/>
</dbReference>
<evidence type="ECO:0000256" key="3">
    <source>
        <dbReference type="ARBA" id="ARBA00022618"/>
    </source>
</evidence>
<feature type="transmembrane region" description="Helical" evidence="9">
    <location>
        <begin position="60"/>
        <end position="81"/>
    </location>
</feature>
<evidence type="ECO:0000256" key="6">
    <source>
        <dbReference type="ARBA" id="ARBA00023136"/>
    </source>
</evidence>
<evidence type="ECO:0000256" key="5">
    <source>
        <dbReference type="ARBA" id="ARBA00022989"/>
    </source>
</evidence>
<accession>A0ABT4CER9</accession>
<comment type="caution">
    <text evidence="11">The sequence shown here is derived from an EMBL/GenBank/DDBJ whole genome shotgun (WGS) entry which is preliminary data.</text>
</comment>
<keyword evidence="3" id="KW-0132">Cell division</keyword>